<dbReference type="GO" id="GO:0016887">
    <property type="term" value="F:ATP hydrolysis activity"/>
    <property type="evidence" value="ECO:0007669"/>
    <property type="project" value="InterPro"/>
</dbReference>
<dbReference type="GO" id="GO:0005524">
    <property type="term" value="F:ATP binding"/>
    <property type="evidence" value="ECO:0007669"/>
    <property type="project" value="InterPro"/>
</dbReference>
<keyword evidence="7" id="KW-0472">Membrane</keyword>
<dbReference type="EMBL" id="FRCT01000009">
    <property type="protein sequence ID" value="SHM66226.1"/>
    <property type="molecule type" value="Genomic_DNA"/>
</dbReference>
<dbReference type="Pfam" id="PF13304">
    <property type="entry name" value="AAA_21"/>
    <property type="match status" value="1"/>
</dbReference>
<dbReference type="InterPro" id="IPR038729">
    <property type="entry name" value="Rad50/SbcC_AAA"/>
</dbReference>
<dbReference type="InterPro" id="IPR003593">
    <property type="entry name" value="AAA+_ATPase"/>
</dbReference>
<name>A0A1M7KLQ9_RUMFL</name>
<dbReference type="Pfam" id="PF13476">
    <property type="entry name" value="AAA_23"/>
    <property type="match status" value="1"/>
</dbReference>
<evidence type="ECO:0000313" key="10">
    <source>
        <dbReference type="Proteomes" id="UP000184394"/>
    </source>
</evidence>
<evidence type="ECO:0000256" key="4">
    <source>
        <dbReference type="ARBA" id="ARBA00022496"/>
    </source>
</evidence>
<dbReference type="GO" id="GO:0005886">
    <property type="term" value="C:plasma membrane"/>
    <property type="evidence" value="ECO:0007669"/>
    <property type="project" value="UniProtKB-SubCell"/>
</dbReference>
<accession>A0A1M7KLQ9</accession>
<reference evidence="9 10" key="1">
    <citation type="submission" date="2016-11" db="EMBL/GenBank/DDBJ databases">
        <authorList>
            <person name="Jaros S."/>
            <person name="Januszkiewicz K."/>
            <person name="Wedrychowicz H."/>
        </authorList>
    </citation>
    <scope>NUCLEOTIDE SEQUENCE [LARGE SCALE GENOMIC DNA]</scope>
    <source>
        <strain evidence="9 10">Y1</strain>
    </source>
</reference>
<dbReference type="InterPro" id="IPR003959">
    <property type="entry name" value="ATPase_AAA_core"/>
</dbReference>
<dbReference type="InterPro" id="IPR051535">
    <property type="entry name" value="Siderophore_ABC-ATPase"/>
</dbReference>
<dbReference type="GO" id="GO:0006302">
    <property type="term" value="P:double-strand break repair"/>
    <property type="evidence" value="ECO:0007669"/>
    <property type="project" value="InterPro"/>
</dbReference>
<evidence type="ECO:0000256" key="1">
    <source>
        <dbReference type="ARBA" id="ARBA00004202"/>
    </source>
</evidence>
<dbReference type="SUPFAM" id="SSF52540">
    <property type="entry name" value="P-loop containing nucleoside triphosphate hydrolases"/>
    <property type="match status" value="1"/>
</dbReference>
<keyword evidence="4" id="KW-0410">Iron transport</keyword>
<dbReference type="GO" id="GO:0006826">
    <property type="term" value="P:iron ion transport"/>
    <property type="evidence" value="ECO:0007669"/>
    <property type="project" value="UniProtKB-KW"/>
</dbReference>
<dbReference type="InterPro" id="IPR027417">
    <property type="entry name" value="P-loop_NTPase"/>
</dbReference>
<evidence type="ECO:0000256" key="2">
    <source>
        <dbReference type="ARBA" id="ARBA00022448"/>
    </source>
</evidence>
<sequence>MSYIRSVRLEKLTEELGYTAELPAVRSLSAMEELELSASVTYLVGENGTGKSTLLEAIAVKYGFNAEGGSLNFSFSTKETHSPLHNAIKLTRGIERPKTGFFLRAESFYNAASYVDTLGYEILQAYGGKSLHEQSHGESFFSLVMNRFTAHGLYILDEPEAALSPSRQMSLLIRINELVKQGSQFIIATHSPVILAYPDAVIYELTQKGIAESSYEDTETYSVMKAFMDSPRRMLDRLFDETEKE</sequence>
<dbReference type="PANTHER" id="PTHR42771:SF2">
    <property type="entry name" value="IRON(3+)-HYDROXAMATE IMPORT ATP-BINDING PROTEIN FHUC"/>
    <property type="match status" value="1"/>
</dbReference>
<feature type="domain" description="AAA+ ATPase" evidence="8">
    <location>
        <begin position="37"/>
        <end position="208"/>
    </location>
</feature>
<comment type="subcellular location">
    <subcellularLocation>
        <location evidence="1">Cell membrane</location>
        <topology evidence="1">Peripheral membrane protein</topology>
    </subcellularLocation>
</comment>
<dbReference type="Proteomes" id="UP000184394">
    <property type="component" value="Unassembled WGS sequence"/>
</dbReference>
<keyword evidence="2" id="KW-0813">Transport</keyword>
<dbReference type="SMART" id="SM00382">
    <property type="entry name" value="AAA"/>
    <property type="match status" value="1"/>
</dbReference>
<protein>
    <submittedName>
        <fullName evidence="9">Predicted ATPase</fullName>
    </submittedName>
</protein>
<dbReference type="Gene3D" id="3.40.50.300">
    <property type="entry name" value="P-loop containing nucleotide triphosphate hydrolases"/>
    <property type="match status" value="2"/>
</dbReference>
<gene>
    <name evidence="9" type="ORF">SAMN04487860_10974</name>
</gene>
<evidence type="ECO:0000259" key="8">
    <source>
        <dbReference type="SMART" id="SM00382"/>
    </source>
</evidence>
<dbReference type="PANTHER" id="PTHR42771">
    <property type="entry name" value="IRON(3+)-HYDROXAMATE IMPORT ATP-BINDING PROTEIN FHUC"/>
    <property type="match status" value="1"/>
</dbReference>
<keyword evidence="6" id="KW-0406">Ion transport</keyword>
<keyword evidence="5" id="KW-0408">Iron</keyword>
<evidence type="ECO:0000256" key="7">
    <source>
        <dbReference type="ARBA" id="ARBA00023136"/>
    </source>
</evidence>
<organism evidence="9 10">
    <name type="scientific">Ruminococcus flavefaciens</name>
    <dbReference type="NCBI Taxonomy" id="1265"/>
    <lineage>
        <taxon>Bacteria</taxon>
        <taxon>Bacillati</taxon>
        <taxon>Bacillota</taxon>
        <taxon>Clostridia</taxon>
        <taxon>Eubacteriales</taxon>
        <taxon>Oscillospiraceae</taxon>
        <taxon>Ruminococcus</taxon>
    </lineage>
</organism>
<keyword evidence="3" id="KW-1003">Cell membrane</keyword>
<evidence type="ECO:0000256" key="5">
    <source>
        <dbReference type="ARBA" id="ARBA00023004"/>
    </source>
</evidence>
<evidence type="ECO:0000256" key="3">
    <source>
        <dbReference type="ARBA" id="ARBA00022475"/>
    </source>
</evidence>
<dbReference type="OrthoDB" id="9784297at2"/>
<evidence type="ECO:0000313" key="9">
    <source>
        <dbReference type="EMBL" id="SHM66226.1"/>
    </source>
</evidence>
<dbReference type="AlphaFoldDB" id="A0A1M7KLQ9"/>
<evidence type="ECO:0000256" key="6">
    <source>
        <dbReference type="ARBA" id="ARBA00023065"/>
    </source>
</evidence>
<proteinExistence type="predicted"/>
<dbReference type="RefSeq" id="WP_072951281.1">
    <property type="nucleotide sequence ID" value="NZ_FRCT01000009.1"/>
</dbReference>